<gene>
    <name evidence="2" type="ORF">FGG15_16970</name>
</gene>
<dbReference type="Pfam" id="PF11750">
    <property type="entry name" value="DUF3307"/>
    <property type="match status" value="1"/>
</dbReference>
<keyword evidence="1" id="KW-0812">Transmembrane</keyword>
<organism evidence="2 3">
    <name type="scientific">Flagellimonas algicola</name>
    <dbReference type="NCBI Taxonomy" id="2583815"/>
    <lineage>
        <taxon>Bacteria</taxon>
        <taxon>Pseudomonadati</taxon>
        <taxon>Bacteroidota</taxon>
        <taxon>Flavobacteriia</taxon>
        <taxon>Flavobacteriales</taxon>
        <taxon>Flavobacteriaceae</taxon>
        <taxon>Flagellimonas</taxon>
    </lineage>
</organism>
<keyword evidence="1" id="KW-1133">Transmembrane helix</keyword>
<feature type="transmembrane region" description="Helical" evidence="1">
    <location>
        <begin position="88"/>
        <end position="111"/>
    </location>
</feature>
<keyword evidence="1" id="KW-0472">Membrane</keyword>
<reference evidence="2 3" key="1">
    <citation type="submission" date="2019-05" db="EMBL/GenBank/DDBJ databases">
        <title>Flagellimonas sp. AsT0115, sp. nov., isolated from a marine red algae, Asparagopsis taxiformis.</title>
        <authorList>
            <person name="Kim J."/>
            <person name="Jeong S.E."/>
            <person name="Jeon C.O."/>
        </authorList>
    </citation>
    <scope>NUCLEOTIDE SEQUENCE [LARGE SCALE GENOMIC DNA]</scope>
    <source>
        <strain evidence="2 3">AsT0115</strain>
    </source>
</reference>
<proteinExistence type="predicted"/>
<protein>
    <submittedName>
        <fullName evidence="2">DUF3307 domain-containing protein</fullName>
    </submittedName>
</protein>
<evidence type="ECO:0000313" key="3">
    <source>
        <dbReference type="Proteomes" id="UP000751614"/>
    </source>
</evidence>
<evidence type="ECO:0000256" key="1">
    <source>
        <dbReference type="SAM" id="Phobius"/>
    </source>
</evidence>
<feature type="transmembrane region" description="Helical" evidence="1">
    <location>
        <begin position="32"/>
        <end position="52"/>
    </location>
</feature>
<accession>A0ABY2WHN9</accession>
<dbReference type="Proteomes" id="UP000751614">
    <property type="component" value="Unassembled WGS sequence"/>
</dbReference>
<keyword evidence="3" id="KW-1185">Reference proteome</keyword>
<comment type="caution">
    <text evidence="2">The sequence shown here is derived from an EMBL/GenBank/DDBJ whole genome shotgun (WGS) entry which is preliminary data.</text>
</comment>
<name>A0ABY2WHN9_9FLAO</name>
<dbReference type="EMBL" id="VCNI01000003">
    <property type="protein sequence ID" value="TMU50915.1"/>
    <property type="molecule type" value="Genomic_DNA"/>
</dbReference>
<dbReference type="InterPro" id="IPR021737">
    <property type="entry name" value="Phage_phiKZ_Orf197"/>
</dbReference>
<dbReference type="RefSeq" id="WP_138838548.1">
    <property type="nucleotide sequence ID" value="NZ_VCNI01000003.1"/>
</dbReference>
<evidence type="ECO:0000313" key="2">
    <source>
        <dbReference type="EMBL" id="TMU50915.1"/>
    </source>
</evidence>
<sequence>MTFALILVAHWVGDYLFQTSDMAVKKSSSLKWLMAHVLTYSLVLGVFTIFLFPLEAALIYLALNALLHFVTDFFTSKLASKYQDNPRVFYPVLGFDQMVHGLCLYLTYINIDTFL</sequence>
<feature type="transmembrane region" description="Helical" evidence="1">
    <location>
        <begin position="58"/>
        <end position="76"/>
    </location>
</feature>